<proteinExistence type="predicted"/>
<protein>
    <recommendedName>
        <fullName evidence="1">Heterokaryon incompatibility domain-containing protein</fullName>
    </recommendedName>
</protein>
<dbReference type="Proteomes" id="UP000664534">
    <property type="component" value="Unassembled WGS sequence"/>
</dbReference>
<dbReference type="PANTHER" id="PTHR24148:SF73">
    <property type="entry name" value="HET DOMAIN PROTEIN (AFU_ORTHOLOGUE AFUA_8G01020)"/>
    <property type="match status" value="1"/>
</dbReference>
<dbReference type="PANTHER" id="PTHR24148">
    <property type="entry name" value="ANKYRIN REPEAT DOMAIN-CONTAINING PROTEIN 39 HOMOLOG-RELATED"/>
    <property type="match status" value="1"/>
</dbReference>
<dbReference type="AlphaFoldDB" id="A0A8H3IRV8"/>
<sequence length="681" mass="76929">MSSSITIMEGFVYAPLKDASVDMRLLVLEAGNPQTPICGTILHKSTSQASKSYEALSYTWGDPDPSESIFLNGQQLKIARNLREALQQLRQPRESRTLWIDAICINQRDHAEKASQVRVMHHIYQNAIVVHAWLGVESGSSRHAFQTLSRLGSENNTRDVPYIPEMRERVRRTVQDPLLWDAITALGSREYWSRGWIVQEIGFAAEAIVRCGESTIDWSLLEEGAMCIVAIFDGSPVRPQFPDMFDSLLQVSSVLSRQGPGENKPPVSCLETLRAFKKCDVSNPRDQIYAFLNLPATEYTMNVPIRYDWRPETCYEEFAFWHIRMTGSLDILSYICTAQNESGRKIRIQGMGSWVPTWGRSGLPFQPLMKSSESQTRVFHASRRTRIRVSPREHTADLQDEQVKHSLLLSGRIVDKIKQLGIVVKDEPANEPLEPHCTPIVQWESMLNAFDIDNVYSRKPFDASPLSLRGIAQRSESTDIAELLGDTSPRMVISSPQILSLPEDTDPQRLALLDAFWRTLICDKFFYRQENMFSGFTRPDMPGRAGRNVWLLYQLWRDHDFSLPGLDLRDGFHEKAFSRAAKGACMNRRYMITENGYMGLAPAAASVGDSIALLEGSGTPIVLDSIGHIELLEGATEEHLILEREVWKCVGDAYVHGIMDGEAWPETDSENVYELDSILVA</sequence>
<comment type="caution">
    <text evidence="2">The sequence shown here is derived from an EMBL/GenBank/DDBJ whole genome shotgun (WGS) entry which is preliminary data.</text>
</comment>
<feature type="domain" description="Heterokaryon incompatibility" evidence="1">
    <location>
        <begin position="53"/>
        <end position="200"/>
    </location>
</feature>
<reference evidence="2" key="1">
    <citation type="submission" date="2021-03" db="EMBL/GenBank/DDBJ databases">
        <authorList>
            <person name="Tagirdzhanova G."/>
        </authorList>
    </citation>
    <scope>NUCLEOTIDE SEQUENCE</scope>
</reference>
<dbReference type="Pfam" id="PF26639">
    <property type="entry name" value="Het-6_barrel"/>
    <property type="match status" value="1"/>
</dbReference>
<dbReference type="OrthoDB" id="5416609at2759"/>
<evidence type="ECO:0000259" key="1">
    <source>
        <dbReference type="Pfam" id="PF06985"/>
    </source>
</evidence>
<keyword evidence="3" id="KW-1185">Reference proteome</keyword>
<name>A0A8H3IRV8_9LECA</name>
<organism evidence="2 3">
    <name type="scientific">Imshaugia aleurites</name>
    <dbReference type="NCBI Taxonomy" id="172621"/>
    <lineage>
        <taxon>Eukaryota</taxon>
        <taxon>Fungi</taxon>
        <taxon>Dikarya</taxon>
        <taxon>Ascomycota</taxon>
        <taxon>Pezizomycotina</taxon>
        <taxon>Lecanoromycetes</taxon>
        <taxon>OSLEUM clade</taxon>
        <taxon>Lecanoromycetidae</taxon>
        <taxon>Lecanorales</taxon>
        <taxon>Lecanorineae</taxon>
        <taxon>Parmeliaceae</taxon>
        <taxon>Imshaugia</taxon>
    </lineage>
</organism>
<evidence type="ECO:0000313" key="2">
    <source>
        <dbReference type="EMBL" id="CAF9923709.1"/>
    </source>
</evidence>
<dbReference type="Pfam" id="PF06985">
    <property type="entry name" value="HET"/>
    <property type="match status" value="1"/>
</dbReference>
<gene>
    <name evidence="2" type="ORF">IMSHALPRED_005998</name>
</gene>
<dbReference type="InterPro" id="IPR010730">
    <property type="entry name" value="HET"/>
</dbReference>
<dbReference type="InterPro" id="IPR052895">
    <property type="entry name" value="HetReg/Transcr_Mod"/>
</dbReference>
<accession>A0A8H3IRV8</accession>
<dbReference type="EMBL" id="CAJPDT010000034">
    <property type="protein sequence ID" value="CAF9923709.1"/>
    <property type="molecule type" value="Genomic_DNA"/>
</dbReference>
<evidence type="ECO:0000313" key="3">
    <source>
        <dbReference type="Proteomes" id="UP000664534"/>
    </source>
</evidence>